<evidence type="ECO:0000313" key="2">
    <source>
        <dbReference type="Proteomes" id="UP001243375"/>
    </source>
</evidence>
<gene>
    <name evidence="1" type="ORF">QFC22_004927</name>
</gene>
<name>A0ACC2WXI2_9TREE</name>
<protein>
    <submittedName>
        <fullName evidence="1">Uncharacterized protein</fullName>
    </submittedName>
</protein>
<keyword evidence="2" id="KW-1185">Reference proteome</keyword>
<proteinExistence type="predicted"/>
<reference evidence="1" key="1">
    <citation type="submission" date="2023-04" db="EMBL/GenBank/DDBJ databases">
        <title>Draft Genome sequencing of Naganishia species isolated from polar environments using Oxford Nanopore Technology.</title>
        <authorList>
            <person name="Leo P."/>
            <person name="Venkateswaran K."/>
        </authorList>
    </citation>
    <scope>NUCLEOTIDE SEQUENCE</scope>
    <source>
        <strain evidence="1">MNA-CCFEE 5425</strain>
    </source>
</reference>
<evidence type="ECO:0000313" key="1">
    <source>
        <dbReference type="EMBL" id="KAJ9116485.1"/>
    </source>
</evidence>
<sequence>MVLPWGFRKVLQHVYKEYAKPCGIKIYVTENGFTIAGETSMTVADRVNDVQRQAYFNGYIKQLIDAVREEGIPMAGYMGWSLLDKLEW</sequence>
<dbReference type="Proteomes" id="UP001243375">
    <property type="component" value="Unassembled WGS sequence"/>
</dbReference>
<organism evidence="1 2">
    <name type="scientific">Naganishia vaughanmartiniae</name>
    <dbReference type="NCBI Taxonomy" id="1424756"/>
    <lineage>
        <taxon>Eukaryota</taxon>
        <taxon>Fungi</taxon>
        <taxon>Dikarya</taxon>
        <taxon>Basidiomycota</taxon>
        <taxon>Agaricomycotina</taxon>
        <taxon>Tremellomycetes</taxon>
        <taxon>Filobasidiales</taxon>
        <taxon>Filobasidiaceae</taxon>
        <taxon>Naganishia</taxon>
    </lineage>
</organism>
<comment type="caution">
    <text evidence="1">The sequence shown here is derived from an EMBL/GenBank/DDBJ whole genome shotgun (WGS) entry which is preliminary data.</text>
</comment>
<dbReference type="EMBL" id="JASBWU010000014">
    <property type="protein sequence ID" value="KAJ9116485.1"/>
    <property type="molecule type" value="Genomic_DNA"/>
</dbReference>
<accession>A0ACC2WXI2</accession>